<proteinExistence type="inferred from homology"/>
<sequence length="393" mass="42312">MFGPLGTIRGTGAVTPDDVGVFALHRPVGVRRGPARRLGLLAALLASLLPAAAAPAAVPLEQRGVAIDISFTEPASAELADVDAAAALGATTVRVALDWSGLEPLRRGQYATWYLDRLDALVARAAARDVRVLLTPLRTPCWAGTVANACGRPTLAREVSLKSPRDPADYGRFTAFLAGRYGTRLAGIEVWNEPNMPSFWNERDPVGSYVRLLRATYPLVKRAAPTLPVVAGALAGSDAAFLDRLYVAGMKGSYDVLSVHPYNDGRDPAQLLDARWASATFLQGLRTIRATRDARRDTTPVWLTELGWNTSAQRGLTWLDGVTPAQQADYLRRAIAMLQDPAWGIDFTSGVFVYRLRDVGTDPANPQHNYGLMAMDRTPKPALEAVGAAFRGA</sequence>
<evidence type="ECO:0000313" key="5">
    <source>
        <dbReference type="EMBL" id="PTL60070.1"/>
    </source>
</evidence>
<dbReference type="InterPro" id="IPR017853">
    <property type="entry name" value="GH"/>
</dbReference>
<evidence type="ECO:0000259" key="4">
    <source>
        <dbReference type="Pfam" id="PF01229"/>
    </source>
</evidence>
<dbReference type="Gene3D" id="3.20.20.80">
    <property type="entry name" value="Glycosidases"/>
    <property type="match status" value="1"/>
</dbReference>
<dbReference type="PANTHER" id="PTHR12631:SF10">
    <property type="entry name" value="BETA-XYLOSIDASE-LIKE PROTEIN-RELATED"/>
    <property type="match status" value="1"/>
</dbReference>
<protein>
    <recommendedName>
        <fullName evidence="4">Glycosyl hydrolases family 39 N-terminal catalytic domain-containing protein</fullName>
    </recommendedName>
</protein>
<evidence type="ECO:0000256" key="3">
    <source>
        <dbReference type="ARBA" id="ARBA00023295"/>
    </source>
</evidence>
<dbReference type="EMBL" id="PYYB01000001">
    <property type="protein sequence ID" value="PTL60070.1"/>
    <property type="molecule type" value="Genomic_DNA"/>
</dbReference>
<evidence type="ECO:0000256" key="2">
    <source>
        <dbReference type="ARBA" id="ARBA00022801"/>
    </source>
</evidence>
<dbReference type="AlphaFoldDB" id="A0A2T4ULH4"/>
<name>A0A2T4ULH4_9ACTN</name>
<gene>
    <name evidence="5" type="ORF">C7Y72_10655</name>
</gene>
<keyword evidence="3" id="KW-0326">Glycosidase</keyword>
<dbReference type="Pfam" id="PF01229">
    <property type="entry name" value="Glyco_hydro_39"/>
    <property type="match status" value="1"/>
</dbReference>
<dbReference type="Proteomes" id="UP000240739">
    <property type="component" value="Unassembled WGS sequence"/>
</dbReference>
<dbReference type="PANTHER" id="PTHR12631">
    <property type="entry name" value="ALPHA-L-IDURONIDASE"/>
    <property type="match status" value="1"/>
</dbReference>
<comment type="similarity">
    <text evidence="1">Belongs to the glycosyl hydrolase 39 family.</text>
</comment>
<evidence type="ECO:0000313" key="6">
    <source>
        <dbReference type="Proteomes" id="UP000240739"/>
    </source>
</evidence>
<keyword evidence="6" id="KW-1185">Reference proteome</keyword>
<dbReference type="GO" id="GO:0004553">
    <property type="term" value="F:hydrolase activity, hydrolyzing O-glycosyl compounds"/>
    <property type="evidence" value="ECO:0007669"/>
    <property type="project" value="TreeGrafter"/>
</dbReference>
<dbReference type="InterPro" id="IPR051923">
    <property type="entry name" value="Glycosyl_Hydrolase_39"/>
</dbReference>
<keyword evidence="2" id="KW-0378">Hydrolase</keyword>
<dbReference type="SUPFAM" id="SSF51445">
    <property type="entry name" value="(Trans)glycosidases"/>
    <property type="match status" value="1"/>
</dbReference>
<organism evidence="5 6">
    <name type="scientific">Paraconexibacter algicola</name>
    <dbReference type="NCBI Taxonomy" id="2133960"/>
    <lineage>
        <taxon>Bacteria</taxon>
        <taxon>Bacillati</taxon>
        <taxon>Actinomycetota</taxon>
        <taxon>Thermoleophilia</taxon>
        <taxon>Solirubrobacterales</taxon>
        <taxon>Paraconexibacteraceae</taxon>
        <taxon>Paraconexibacter</taxon>
    </lineage>
</organism>
<feature type="domain" description="Glycosyl hydrolases family 39 N-terminal catalytic" evidence="4">
    <location>
        <begin position="180"/>
        <end position="386"/>
    </location>
</feature>
<comment type="caution">
    <text evidence="5">The sequence shown here is derived from an EMBL/GenBank/DDBJ whole genome shotgun (WGS) entry which is preliminary data.</text>
</comment>
<evidence type="ECO:0000256" key="1">
    <source>
        <dbReference type="ARBA" id="ARBA00008875"/>
    </source>
</evidence>
<reference evidence="5 6" key="1">
    <citation type="submission" date="2018-03" db="EMBL/GenBank/DDBJ databases">
        <title>Aquarubrobacter algicola gen. nov., sp. nov., a novel actinobacterium isolated from shallow eutrophic lake during the end of cyanobacterial harmful algal blooms.</title>
        <authorList>
            <person name="Chun S.J."/>
        </authorList>
    </citation>
    <scope>NUCLEOTIDE SEQUENCE [LARGE SCALE GENOMIC DNA]</scope>
    <source>
        <strain evidence="5 6">Seoho-28</strain>
    </source>
</reference>
<dbReference type="InterPro" id="IPR049166">
    <property type="entry name" value="GH39_cat"/>
</dbReference>
<accession>A0A2T4ULH4</accession>